<dbReference type="FunFam" id="3.30.160.60:FF:002475">
    <property type="entry name" value="Si:ch73-221f6.3"/>
    <property type="match status" value="1"/>
</dbReference>
<dbReference type="InterPro" id="IPR013087">
    <property type="entry name" value="Znf_C2H2_type"/>
</dbReference>
<dbReference type="GO" id="GO:0005634">
    <property type="term" value="C:nucleus"/>
    <property type="evidence" value="ECO:0007669"/>
    <property type="project" value="UniProtKB-SubCell"/>
</dbReference>
<accession>A0A5A9PIQ3</accession>
<evidence type="ECO:0000256" key="2">
    <source>
        <dbReference type="ARBA" id="ARBA00022723"/>
    </source>
</evidence>
<name>A0A5A9PIQ3_9TELE</name>
<evidence type="ECO:0000313" key="11">
    <source>
        <dbReference type="Proteomes" id="UP000324632"/>
    </source>
</evidence>
<evidence type="ECO:0000256" key="6">
    <source>
        <dbReference type="ARBA" id="ARBA00023242"/>
    </source>
</evidence>
<protein>
    <recommendedName>
        <fullName evidence="9">C2H2-type domain-containing protein</fullName>
    </recommendedName>
</protein>
<evidence type="ECO:0000256" key="5">
    <source>
        <dbReference type="ARBA" id="ARBA00022833"/>
    </source>
</evidence>
<feature type="region of interest" description="Disordered" evidence="8">
    <location>
        <begin position="93"/>
        <end position="115"/>
    </location>
</feature>
<keyword evidence="5" id="KW-0862">Zinc</keyword>
<evidence type="ECO:0000256" key="3">
    <source>
        <dbReference type="ARBA" id="ARBA00022737"/>
    </source>
</evidence>
<keyword evidence="11" id="KW-1185">Reference proteome</keyword>
<dbReference type="Pfam" id="PF00096">
    <property type="entry name" value="zf-C2H2"/>
    <property type="match status" value="2"/>
</dbReference>
<evidence type="ECO:0000256" key="1">
    <source>
        <dbReference type="ARBA" id="ARBA00004123"/>
    </source>
</evidence>
<organism evidence="10 11">
    <name type="scientific">Triplophysa tibetana</name>
    <dbReference type="NCBI Taxonomy" id="1572043"/>
    <lineage>
        <taxon>Eukaryota</taxon>
        <taxon>Metazoa</taxon>
        <taxon>Chordata</taxon>
        <taxon>Craniata</taxon>
        <taxon>Vertebrata</taxon>
        <taxon>Euteleostomi</taxon>
        <taxon>Actinopterygii</taxon>
        <taxon>Neopterygii</taxon>
        <taxon>Teleostei</taxon>
        <taxon>Ostariophysi</taxon>
        <taxon>Cypriniformes</taxon>
        <taxon>Nemacheilidae</taxon>
        <taxon>Triplophysa</taxon>
    </lineage>
</organism>
<dbReference type="PROSITE" id="PS50157">
    <property type="entry name" value="ZINC_FINGER_C2H2_2"/>
    <property type="match status" value="3"/>
</dbReference>
<comment type="subcellular location">
    <subcellularLocation>
        <location evidence="1">Nucleus</location>
    </subcellularLocation>
</comment>
<dbReference type="SMART" id="SM00355">
    <property type="entry name" value="ZnF_C2H2"/>
    <property type="match status" value="3"/>
</dbReference>
<comment type="caution">
    <text evidence="10">The sequence shown here is derived from an EMBL/GenBank/DDBJ whole genome shotgun (WGS) entry which is preliminary data.</text>
</comment>
<evidence type="ECO:0000256" key="7">
    <source>
        <dbReference type="PROSITE-ProRule" id="PRU00042"/>
    </source>
</evidence>
<reference evidence="10 11" key="1">
    <citation type="journal article" date="2019" name="Mol. Ecol. Resour.">
        <title>Chromosome-level genome assembly of Triplophysa tibetana, a fish adapted to the harsh high-altitude environment of the Tibetan Plateau.</title>
        <authorList>
            <person name="Yang X."/>
            <person name="Liu H."/>
            <person name="Ma Z."/>
            <person name="Zou Y."/>
            <person name="Zou M."/>
            <person name="Mao Y."/>
            <person name="Li X."/>
            <person name="Wang H."/>
            <person name="Chen T."/>
            <person name="Wang W."/>
            <person name="Yang R."/>
        </authorList>
    </citation>
    <scope>NUCLEOTIDE SEQUENCE [LARGE SCALE GENOMIC DNA]</scope>
    <source>
        <strain evidence="10">TTIB1903HZAU</strain>
        <tissue evidence="10">Muscle</tissue>
    </source>
</reference>
<proteinExistence type="predicted"/>
<gene>
    <name evidence="10" type="ORF">E1301_Tti014306</name>
</gene>
<keyword evidence="4 7" id="KW-0863">Zinc-finger</keyword>
<dbReference type="GO" id="GO:0000978">
    <property type="term" value="F:RNA polymerase II cis-regulatory region sequence-specific DNA binding"/>
    <property type="evidence" value="ECO:0007669"/>
    <property type="project" value="TreeGrafter"/>
</dbReference>
<feature type="domain" description="C2H2-type" evidence="9">
    <location>
        <begin position="223"/>
        <end position="250"/>
    </location>
</feature>
<dbReference type="InterPro" id="IPR036236">
    <property type="entry name" value="Znf_C2H2_sf"/>
</dbReference>
<evidence type="ECO:0000256" key="4">
    <source>
        <dbReference type="ARBA" id="ARBA00022771"/>
    </source>
</evidence>
<feature type="domain" description="C2H2-type" evidence="9">
    <location>
        <begin position="201"/>
        <end position="222"/>
    </location>
</feature>
<dbReference type="GO" id="GO:0008270">
    <property type="term" value="F:zinc ion binding"/>
    <property type="evidence" value="ECO:0007669"/>
    <property type="project" value="UniProtKB-KW"/>
</dbReference>
<dbReference type="Pfam" id="PF13912">
    <property type="entry name" value="zf-C2H2_6"/>
    <property type="match status" value="1"/>
</dbReference>
<evidence type="ECO:0000256" key="8">
    <source>
        <dbReference type="SAM" id="MobiDB-lite"/>
    </source>
</evidence>
<feature type="compositionally biased region" description="Acidic residues" evidence="8">
    <location>
        <begin position="152"/>
        <end position="180"/>
    </location>
</feature>
<sequence length="283" mass="32011">MDLPSRSSVAEMLTMTSQMCCKSVGTDLSMLDIDDFITEICQLKKEVKLLEEKLRTRGDELNTEKSRHTQDSELSLTLLCYTDTNPTDAQDTVCDSNHTLNQDESADQTSTESLDSVCNAGEQQILNTRPLNMCSVTLMDCRKLMEMKTQTTEEEEHTDADENHDDNDDDDDFIPSDDSGDSCGDGETASTSKQRLTAQTLSCITCGKTFSSQRRLETHERLFKCSQCDKRFARQDVLRIHQRVHTGEKPYHCSICEERFAYLGSFNSHQKKHAEEQTALESS</sequence>
<dbReference type="PANTHER" id="PTHR23235">
    <property type="entry name" value="KRUEPPEL-LIKE TRANSCRIPTION FACTOR"/>
    <property type="match status" value="1"/>
</dbReference>
<dbReference type="SUPFAM" id="SSF57667">
    <property type="entry name" value="beta-beta-alpha zinc fingers"/>
    <property type="match status" value="1"/>
</dbReference>
<feature type="domain" description="C2H2-type" evidence="9">
    <location>
        <begin position="251"/>
        <end position="278"/>
    </location>
</feature>
<dbReference type="GO" id="GO:0000981">
    <property type="term" value="F:DNA-binding transcription factor activity, RNA polymerase II-specific"/>
    <property type="evidence" value="ECO:0007669"/>
    <property type="project" value="TreeGrafter"/>
</dbReference>
<dbReference type="PROSITE" id="PS00028">
    <property type="entry name" value="ZINC_FINGER_C2H2_1"/>
    <property type="match status" value="2"/>
</dbReference>
<keyword evidence="3" id="KW-0677">Repeat</keyword>
<dbReference type="Gene3D" id="3.30.160.60">
    <property type="entry name" value="Classic Zinc Finger"/>
    <property type="match status" value="2"/>
</dbReference>
<keyword evidence="6" id="KW-0539">Nucleus</keyword>
<evidence type="ECO:0000313" key="10">
    <source>
        <dbReference type="EMBL" id="KAA0721698.1"/>
    </source>
</evidence>
<keyword evidence="2" id="KW-0479">Metal-binding</keyword>
<dbReference type="EMBL" id="SOYY01000004">
    <property type="protein sequence ID" value="KAA0721698.1"/>
    <property type="molecule type" value="Genomic_DNA"/>
</dbReference>
<dbReference type="FunFam" id="3.30.160.60:FF:000478">
    <property type="entry name" value="Zinc finger protein 133"/>
    <property type="match status" value="1"/>
</dbReference>
<feature type="region of interest" description="Disordered" evidence="8">
    <location>
        <begin position="149"/>
        <end position="191"/>
    </location>
</feature>
<evidence type="ECO:0000259" key="9">
    <source>
        <dbReference type="PROSITE" id="PS50157"/>
    </source>
</evidence>
<dbReference type="Proteomes" id="UP000324632">
    <property type="component" value="Chromosome 4"/>
</dbReference>
<dbReference type="PANTHER" id="PTHR23235:SF120">
    <property type="entry name" value="KRUPPEL-LIKE FACTOR 15"/>
    <property type="match status" value="1"/>
</dbReference>
<dbReference type="AlphaFoldDB" id="A0A5A9PIQ3"/>